<name>A0AAV4RAV5_CAEEX</name>
<dbReference type="EMBL" id="BPLR01007540">
    <property type="protein sequence ID" value="GIY17754.1"/>
    <property type="molecule type" value="Genomic_DNA"/>
</dbReference>
<evidence type="ECO:0000313" key="2">
    <source>
        <dbReference type="Proteomes" id="UP001054945"/>
    </source>
</evidence>
<dbReference type="Proteomes" id="UP001054945">
    <property type="component" value="Unassembled WGS sequence"/>
</dbReference>
<proteinExistence type="predicted"/>
<accession>A0AAV4RAV5</accession>
<comment type="caution">
    <text evidence="1">The sequence shown here is derived from an EMBL/GenBank/DDBJ whole genome shotgun (WGS) entry which is preliminary data.</text>
</comment>
<gene>
    <name evidence="1" type="ORF">CEXT_340251</name>
</gene>
<sequence length="71" mass="8142">MVLSDPSECSLSDALSPSMIRHLLKQRTRDSPEDPQSVRCRTPLSPPMIRPILKRWTRDSPDCDTQDMLHP</sequence>
<reference evidence="1 2" key="1">
    <citation type="submission" date="2021-06" db="EMBL/GenBank/DDBJ databases">
        <title>Caerostris extrusa draft genome.</title>
        <authorList>
            <person name="Kono N."/>
            <person name="Arakawa K."/>
        </authorList>
    </citation>
    <scope>NUCLEOTIDE SEQUENCE [LARGE SCALE GENOMIC DNA]</scope>
</reference>
<protein>
    <submittedName>
        <fullName evidence="1">Uncharacterized protein</fullName>
    </submittedName>
</protein>
<evidence type="ECO:0000313" key="1">
    <source>
        <dbReference type="EMBL" id="GIY17754.1"/>
    </source>
</evidence>
<dbReference type="AlphaFoldDB" id="A0AAV4RAV5"/>
<organism evidence="1 2">
    <name type="scientific">Caerostris extrusa</name>
    <name type="common">Bark spider</name>
    <name type="synonym">Caerostris bankana</name>
    <dbReference type="NCBI Taxonomy" id="172846"/>
    <lineage>
        <taxon>Eukaryota</taxon>
        <taxon>Metazoa</taxon>
        <taxon>Ecdysozoa</taxon>
        <taxon>Arthropoda</taxon>
        <taxon>Chelicerata</taxon>
        <taxon>Arachnida</taxon>
        <taxon>Araneae</taxon>
        <taxon>Araneomorphae</taxon>
        <taxon>Entelegynae</taxon>
        <taxon>Araneoidea</taxon>
        <taxon>Araneidae</taxon>
        <taxon>Caerostris</taxon>
    </lineage>
</organism>
<keyword evidence="2" id="KW-1185">Reference proteome</keyword>